<dbReference type="AlphaFoldDB" id="A0A1X7L4M3"/>
<keyword evidence="2" id="KW-1185">Reference proteome</keyword>
<sequence>MTKFIFSCEHGGYEIPELYGSYFKGKEEILKSHRGWDRGALEIGKYISRRADDKLISNSISRLLIECNRTLGHEELFSEFSTIMSKAVKESLIEEYYLPYRNQIERKIEQHLHHNHQVIHISFHSFTPVLNGEVRKTEIGILFDPANKLEQEFAEAWKASIDEKMDTWRVKFNYPYKGTDDGLTTYFRGKYKENYAGLELEVNTKLLDCYPMHQISNWVFPPISFHKGKKENKKV</sequence>
<protein>
    <submittedName>
        <fullName evidence="1">Predicted N-formylglutamate amidohydrolase</fullName>
    </submittedName>
</protein>
<proteinExistence type="predicted"/>
<organism evidence="1 2">
    <name type="scientific">Marivirga sericea</name>
    <dbReference type="NCBI Taxonomy" id="1028"/>
    <lineage>
        <taxon>Bacteria</taxon>
        <taxon>Pseudomonadati</taxon>
        <taxon>Bacteroidota</taxon>
        <taxon>Cytophagia</taxon>
        <taxon>Cytophagales</taxon>
        <taxon>Marivirgaceae</taxon>
        <taxon>Marivirga</taxon>
    </lineage>
</organism>
<evidence type="ECO:0000313" key="2">
    <source>
        <dbReference type="Proteomes" id="UP000193804"/>
    </source>
</evidence>
<name>A0A1X7L4M3_9BACT</name>
<dbReference type="RefSeq" id="WP_085518587.1">
    <property type="nucleotide sequence ID" value="NZ_FXAW01000008.1"/>
</dbReference>
<dbReference type="OrthoDB" id="9815326at2"/>
<dbReference type="Pfam" id="PF05013">
    <property type="entry name" value="FGase"/>
    <property type="match status" value="1"/>
</dbReference>
<accession>A0A1X7L4M3</accession>
<keyword evidence="1" id="KW-0378">Hydrolase</keyword>
<dbReference type="SUPFAM" id="SSF53187">
    <property type="entry name" value="Zn-dependent exopeptidases"/>
    <property type="match status" value="1"/>
</dbReference>
<evidence type="ECO:0000313" key="1">
    <source>
        <dbReference type="EMBL" id="SMG48333.1"/>
    </source>
</evidence>
<dbReference type="InterPro" id="IPR007709">
    <property type="entry name" value="N-FG_amidohydro"/>
</dbReference>
<dbReference type="Proteomes" id="UP000193804">
    <property type="component" value="Unassembled WGS sequence"/>
</dbReference>
<gene>
    <name evidence="1" type="ORF">SAMN05661096_03451</name>
</gene>
<dbReference type="STRING" id="1028.SAMN05661096_03451"/>
<dbReference type="EMBL" id="FXAW01000008">
    <property type="protein sequence ID" value="SMG48333.1"/>
    <property type="molecule type" value="Genomic_DNA"/>
</dbReference>
<reference evidence="2" key="1">
    <citation type="submission" date="2017-04" db="EMBL/GenBank/DDBJ databases">
        <authorList>
            <person name="Varghese N."/>
            <person name="Submissions S."/>
        </authorList>
    </citation>
    <scope>NUCLEOTIDE SEQUENCE [LARGE SCALE GENOMIC DNA]</scope>
    <source>
        <strain evidence="2">DSM 4125</strain>
    </source>
</reference>
<dbReference type="Gene3D" id="3.40.630.40">
    <property type="entry name" value="Zn-dependent exopeptidases"/>
    <property type="match status" value="1"/>
</dbReference>
<dbReference type="GO" id="GO:0016787">
    <property type="term" value="F:hydrolase activity"/>
    <property type="evidence" value="ECO:0007669"/>
    <property type="project" value="UniProtKB-KW"/>
</dbReference>